<feature type="transmembrane region" description="Helical" evidence="1">
    <location>
        <begin position="126"/>
        <end position="147"/>
    </location>
</feature>
<feature type="transmembrane region" description="Helical" evidence="1">
    <location>
        <begin position="225"/>
        <end position="245"/>
    </location>
</feature>
<evidence type="ECO:0000313" key="3">
    <source>
        <dbReference type="Proteomes" id="UP000503840"/>
    </source>
</evidence>
<evidence type="ECO:0000313" key="2">
    <source>
        <dbReference type="EMBL" id="GFM33621.1"/>
    </source>
</evidence>
<keyword evidence="1" id="KW-1133">Transmembrane helix</keyword>
<sequence length="316" mass="34074">MTPMLISPAQAVTAIVASCIGLVLLAIAASPAIAVVNQQLAVLHKKTFHDKLAKQIATMATTLGCLFFTAIAAGAVHLTIQNPELFQGPFRLPLMASLGAVTFSFALLMAYTLLWKSMRQSKSLHMLIGLFAAISMLFALFLCYGLAGSMLREGHVIPAGAGTMEIFAAIYTISPSSPTWPVFIQSLLGGFGASGMLTQCYLILRRNRDDFGRDYYKFAVPSAAKWALMPTLMQLAPAAWLFFMLQPVLGTPATDNLTMWCWLTAAVMPLAAAAFWIRVMRSETPLRHKVSMTIAVPLAIIGAAAQLLAVTYQLGL</sequence>
<gene>
    <name evidence="2" type="ORF">DSM101010T_19860</name>
</gene>
<dbReference type="RefSeq" id="WP_174405264.1">
    <property type="nucleotide sequence ID" value="NZ_BLVO01000013.1"/>
</dbReference>
<keyword evidence="1" id="KW-0812">Transmembrane</keyword>
<dbReference type="EMBL" id="BLVO01000013">
    <property type="protein sequence ID" value="GFM33621.1"/>
    <property type="molecule type" value="Genomic_DNA"/>
</dbReference>
<feature type="transmembrane region" description="Helical" evidence="1">
    <location>
        <begin position="56"/>
        <end position="80"/>
    </location>
</feature>
<dbReference type="AlphaFoldDB" id="A0A7J0BK56"/>
<reference evidence="2 3" key="1">
    <citation type="submission" date="2020-05" db="EMBL/GenBank/DDBJ databases">
        <title>Draft genome sequence of Desulfovibrio sp. strain HN2T.</title>
        <authorList>
            <person name="Ueno A."/>
            <person name="Tamazawa S."/>
            <person name="Tamamura S."/>
            <person name="Murakami T."/>
            <person name="Kiyama T."/>
            <person name="Inomata H."/>
            <person name="Amano Y."/>
            <person name="Miyakawa K."/>
            <person name="Tamaki H."/>
            <person name="Naganuma T."/>
            <person name="Kaneko K."/>
        </authorList>
    </citation>
    <scope>NUCLEOTIDE SEQUENCE [LARGE SCALE GENOMIC DNA]</scope>
    <source>
        <strain evidence="2 3">HN2</strain>
    </source>
</reference>
<organism evidence="2 3">
    <name type="scientific">Desulfovibrio subterraneus</name>
    <dbReference type="NCBI Taxonomy" id="2718620"/>
    <lineage>
        <taxon>Bacteria</taxon>
        <taxon>Pseudomonadati</taxon>
        <taxon>Thermodesulfobacteriota</taxon>
        <taxon>Desulfovibrionia</taxon>
        <taxon>Desulfovibrionales</taxon>
        <taxon>Desulfovibrionaceae</taxon>
        <taxon>Desulfovibrio</taxon>
    </lineage>
</organism>
<accession>A0A7J0BK56</accession>
<dbReference type="Proteomes" id="UP000503840">
    <property type="component" value="Unassembled WGS sequence"/>
</dbReference>
<keyword evidence="3" id="KW-1185">Reference proteome</keyword>
<feature type="transmembrane region" description="Helical" evidence="1">
    <location>
        <begin position="182"/>
        <end position="204"/>
    </location>
</feature>
<feature type="transmembrane region" description="Helical" evidence="1">
    <location>
        <begin position="257"/>
        <end position="278"/>
    </location>
</feature>
<evidence type="ECO:0000256" key="1">
    <source>
        <dbReference type="SAM" id="Phobius"/>
    </source>
</evidence>
<feature type="transmembrane region" description="Helical" evidence="1">
    <location>
        <begin position="12"/>
        <end position="36"/>
    </location>
</feature>
<name>A0A7J0BK56_9BACT</name>
<proteinExistence type="predicted"/>
<protein>
    <submittedName>
        <fullName evidence="2">Uncharacterized protein</fullName>
    </submittedName>
</protein>
<comment type="caution">
    <text evidence="2">The sequence shown here is derived from an EMBL/GenBank/DDBJ whole genome shotgun (WGS) entry which is preliminary data.</text>
</comment>
<feature type="transmembrane region" description="Helical" evidence="1">
    <location>
        <begin position="92"/>
        <end position="114"/>
    </location>
</feature>
<feature type="transmembrane region" description="Helical" evidence="1">
    <location>
        <begin position="290"/>
        <end position="314"/>
    </location>
</feature>
<keyword evidence="1" id="KW-0472">Membrane</keyword>